<feature type="region of interest" description="Disordered" evidence="1">
    <location>
        <begin position="1"/>
        <end position="100"/>
    </location>
</feature>
<feature type="compositionally biased region" description="Polar residues" evidence="1">
    <location>
        <begin position="83"/>
        <end position="99"/>
    </location>
</feature>
<sequence length="132" mass="14713">MGLGPFPEDATPNPSLQDQAKHHIVNLRSQPPFSSQNGGGDNPVGDRSNAQMTFSPGLPSRSPRRRTGIMSPPYQLPRLVSSPPLNSEVSSTQEPNLSDFQHERQLYEKTRLENESLGRNFLPKLVRSPLIW</sequence>
<evidence type="ECO:0000313" key="2">
    <source>
        <dbReference type="WBParaSite" id="MCU_012435-RA"/>
    </source>
</evidence>
<name>A0A5K3FW83_MESCO</name>
<dbReference type="AlphaFoldDB" id="A0A5K3FW83"/>
<dbReference type="WBParaSite" id="MCU_012435-RA">
    <property type="protein sequence ID" value="MCU_012435-RA"/>
    <property type="gene ID" value="MCU_012435"/>
</dbReference>
<protein>
    <submittedName>
        <fullName evidence="2">ARM repeat superfamily protein</fullName>
    </submittedName>
</protein>
<evidence type="ECO:0000256" key="1">
    <source>
        <dbReference type="SAM" id="MobiDB-lite"/>
    </source>
</evidence>
<reference evidence="2" key="1">
    <citation type="submission" date="2019-11" db="UniProtKB">
        <authorList>
            <consortium name="WormBaseParasite"/>
        </authorList>
    </citation>
    <scope>IDENTIFICATION</scope>
</reference>
<feature type="compositionally biased region" description="Polar residues" evidence="1">
    <location>
        <begin position="27"/>
        <end position="36"/>
    </location>
</feature>
<proteinExistence type="predicted"/>
<accession>A0A5K3FW83</accession>
<organism evidence="2">
    <name type="scientific">Mesocestoides corti</name>
    <name type="common">Flatworm</name>
    <dbReference type="NCBI Taxonomy" id="53468"/>
    <lineage>
        <taxon>Eukaryota</taxon>
        <taxon>Metazoa</taxon>
        <taxon>Spiralia</taxon>
        <taxon>Lophotrochozoa</taxon>
        <taxon>Platyhelminthes</taxon>
        <taxon>Cestoda</taxon>
        <taxon>Eucestoda</taxon>
        <taxon>Cyclophyllidea</taxon>
        <taxon>Mesocestoididae</taxon>
        <taxon>Mesocestoides</taxon>
    </lineage>
</organism>